<dbReference type="InterPro" id="IPR000504">
    <property type="entry name" value="RRM_dom"/>
</dbReference>
<accession>A0A1B0A5M3</accession>
<dbReference type="STRING" id="7398.A0A1B0A5M3"/>
<evidence type="ECO:0000313" key="5">
    <source>
        <dbReference type="Proteomes" id="UP000092445"/>
    </source>
</evidence>
<evidence type="ECO:0000259" key="3">
    <source>
        <dbReference type="PROSITE" id="PS50102"/>
    </source>
</evidence>
<name>A0A1B0A5M3_GLOPL</name>
<reference evidence="4" key="2">
    <citation type="submission" date="2020-05" db="UniProtKB">
        <authorList>
            <consortium name="EnsemblMetazoa"/>
        </authorList>
    </citation>
    <scope>IDENTIFICATION</scope>
    <source>
        <strain evidence="4">IAEA</strain>
    </source>
</reference>
<dbReference type="InterPro" id="IPR012677">
    <property type="entry name" value="Nucleotide-bd_a/b_plait_sf"/>
</dbReference>
<dbReference type="InterPro" id="IPR035979">
    <property type="entry name" value="RBD_domain_sf"/>
</dbReference>
<dbReference type="VEuPathDB" id="VectorBase:GPAI035178"/>
<dbReference type="AlphaFoldDB" id="A0A1B0A5M3"/>
<evidence type="ECO:0000256" key="2">
    <source>
        <dbReference type="PROSITE-ProRule" id="PRU00176"/>
    </source>
</evidence>
<proteinExistence type="predicted"/>
<dbReference type="EnsemblMetazoa" id="GPAI035178-RA">
    <property type="protein sequence ID" value="GPAI035178-PA"/>
    <property type="gene ID" value="GPAI035178"/>
</dbReference>
<protein>
    <recommendedName>
        <fullName evidence="3">RRM domain-containing protein</fullName>
    </recommendedName>
</protein>
<sequence>MNSIVDFCERTLVEKNVIKLIVASRKEIIDAYPANEKTTINVGANATMWQLISLFQYLCIEAKRALPRPQREASENKNFSVKKLFVGGLKDNHDESCLTEYFSGFGKAVSIKILILKLPENVEFGDYNAVDKAIYLFGNRAVACYREHRSRVSVIVFCYWKRKTRRLFIAAGRESAANFESKRTVKSLEQANASTPEYRRCSGMITALGGSMVYGHVIHLHSFRTAKGQRPLIFASHYT</sequence>
<dbReference type="GO" id="GO:0003723">
    <property type="term" value="F:RNA binding"/>
    <property type="evidence" value="ECO:0007669"/>
    <property type="project" value="UniProtKB-UniRule"/>
</dbReference>
<keyword evidence="1 2" id="KW-0694">RNA-binding</keyword>
<evidence type="ECO:0000313" key="4">
    <source>
        <dbReference type="EnsemblMetazoa" id="GPAI035178-PA"/>
    </source>
</evidence>
<reference evidence="5" key="1">
    <citation type="submission" date="2014-03" db="EMBL/GenBank/DDBJ databases">
        <authorList>
            <person name="Aksoy S."/>
            <person name="Warren W."/>
            <person name="Wilson R.K."/>
        </authorList>
    </citation>
    <scope>NUCLEOTIDE SEQUENCE [LARGE SCALE GENOMIC DNA]</scope>
    <source>
        <strain evidence="5">IAEA</strain>
    </source>
</reference>
<keyword evidence="5" id="KW-1185">Reference proteome</keyword>
<evidence type="ECO:0000256" key="1">
    <source>
        <dbReference type="ARBA" id="ARBA00022884"/>
    </source>
</evidence>
<feature type="domain" description="RRM" evidence="3">
    <location>
        <begin position="82"/>
        <end position="174"/>
    </location>
</feature>
<organism evidence="4 5">
    <name type="scientific">Glossina pallidipes</name>
    <name type="common">Tsetse fly</name>
    <dbReference type="NCBI Taxonomy" id="7398"/>
    <lineage>
        <taxon>Eukaryota</taxon>
        <taxon>Metazoa</taxon>
        <taxon>Ecdysozoa</taxon>
        <taxon>Arthropoda</taxon>
        <taxon>Hexapoda</taxon>
        <taxon>Insecta</taxon>
        <taxon>Pterygota</taxon>
        <taxon>Neoptera</taxon>
        <taxon>Endopterygota</taxon>
        <taxon>Diptera</taxon>
        <taxon>Brachycera</taxon>
        <taxon>Muscomorpha</taxon>
        <taxon>Hippoboscoidea</taxon>
        <taxon>Glossinidae</taxon>
        <taxon>Glossina</taxon>
    </lineage>
</organism>
<dbReference type="SUPFAM" id="SSF54928">
    <property type="entry name" value="RNA-binding domain, RBD"/>
    <property type="match status" value="1"/>
</dbReference>
<dbReference type="PROSITE" id="PS50102">
    <property type="entry name" value="RRM"/>
    <property type="match status" value="1"/>
</dbReference>
<dbReference type="Proteomes" id="UP000092445">
    <property type="component" value="Unassembled WGS sequence"/>
</dbReference>
<dbReference type="Gene3D" id="3.30.70.330">
    <property type="match status" value="1"/>
</dbReference>